<feature type="binding site" evidence="8">
    <location>
        <position position="178"/>
    </location>
    <ligand>
        <name>ATP</name>
        <dbReference type="ChEBI" id="CHEBI:30616"/>
    </ligand>
</feature>
<comment type="catalytic activity">
    <reaction evidence="8">
        <text>L-threonyl-[protein] + ATP = 3-O-(5'-adenylyl)-L-threonyl-[protein] + diphosphate</text>
        <dbReference type="Rhea" id="RHEA:54292"/>
        <dbReference type="Rhea" id="RHEA-COMP:11060"/>
        <dbReference type="Rhea" id="RHEA-COMP:13847"/>
        <dbReference type="ChEBI" id="CHEBI:30013"/>
        <dbReference type="ChEBI" id="CHEBI:30616"/>
        <dbReference type="ChEBI" id="CHEBI:33019"/>
        <dbReference type="ChEBI" id="CHEBI:138113"/>
        <dbReference type="EC" id="2.7.7.108"/>
    </reaction>
</comment>
<evidence type="ECO:0000256" key="4">
    <source>
        <dbReference type="ARBA" id="ARBA00022723"/>
    </source>
</evidence>
<dbReference type="GO" id="GO:0005524">
    <property type="term" value="F:ATP binding"/>
    <property type="evidence" value="ECO:0007669"/>
    <property type="project" value="UniProtKB-UniRule"/>
</dbReference>
<evidence type="ECO:0000256" key="5">
    <source>
        <dbReference type="ARBA" id="ARBA00022741"/>
    </source>
</evidence>
<dbReference type="GO" id="GO:0070733">
    <property type="term" value="F:AMPylase activity"/>
    <property type="evidence" value="ECO:0007669"/>
    <property type="project" value="UniProtKB-EC"/>
</dbReference>
<dbReference type="STRING" id="87626.PTD2_17067"/>
<accession>A4CEZ6</accession>
<feature type="binding site" evidence="8">
    <location>
        <position position="171"/>
    </location>
    <ligand>
        <name>ATP</name>
        <dbReference type="ChEBI" id="CHEBI:30616"/>
    </ligand>
</feature>
<dbReference type="GO" id="GO:0030145">
    <property type="term" value="F:manganese ion binding"/>
    <property type="evidence" value="ECO:0007669"/>
    <property type="project" value="UniProtKB-UniRule"/>
</dbReference>
<name>A4CEZ6_9GAMM</name>
<dbReference type="EC" id="2.7.7.-" evidence="8"/>
<reference evidence="9 10" key="1">
    <citation type="submission" date="2006-02" db="EMBL/GenBank/DDBJ databases">
        <authorList>
            <person name="Moran M.A."/>
            <person name="Kjelleberg S."/>
            <person name="Egan S."/>
            <person name="Saunders N."/>
            <person name="Thomas T."/>
            <person name="Ferriera S."/>
            <person name="Johnson J."/>
            <person name="Kravitz S."/>
            <person name="Halpern A."/>
            <person name="Remington K."/>
            <person name="Beeson K."/>
            <person name="Tran B."/>
            <person name="Rogers Y.-H."/>
            <person name="Friedman R."/>
            <person name="Venter J.C."/>
        </authorList>
    </citation>
    <scope>NUCLEOTIDE SEQUENCE [LARGE SCALE GENOMIC DNA]</scope>
    <source>
        <strain evidence="9 10">D2</strain>
    </source>
</reference>
<keyword evidence="5 8" id="KW-0547">Nucleotide-binding</keyword>
<feature type="binding site" evidence="8">
    <location>
        <position position="120"/>
    </location>
    <ligand>
        <name>ATP</name>
        <dbReference type="ChEBI" id="CHEBI:30616"/>
    </ligand>
</feature>
<comment type="catalytic activity">
    <reaction evidence="8">
        <text>L-seryl-[protein] + ATP = 3-O-(5'-adenylyl)-L-seryl-[protein] + diphosphate</text>
        <dbReference type="Rhea" id="RHEA:58120"/>
        <dbReference type="Rhea" id="RHEA-COMP:9863"/>
        <dbReference type="Rhea" id="RHEA-COMP:15073"/>
        <dbReference type="ChEBI" id="CHEBI:29999"/>
        <dbReference type="ChEBI" id="CHEBI:30616"/>
        <dbReference type="ChEBI" id="CHEBI:33019"/>
        <dbReference type="ChEBI" id="CHEBI:142516"/>
        <dbReference type="EC" id="2.7.7.108"/>
    </reaction>
</comment>
<dbReference type="NCBIfam" id="NF000658">
    <property type="entry name" value="PRK00029.1"/>
    <property type="match status" value="1"/>
</dbReference>
<evidence type="ECO:0000256" key="6">
    <source>
        <dbReference type="ARBA" id="ARBA00022840"/>
    </source>
</evidence>
<dbReference type="OrthoDB" id="9776281at2"/>
<organism evidence="9 10">
    <name type="scientific">Pseudoalteromonas tunicata D2</name>
    <dbReference type="NCBI Taxonomy" id="87626"/>
    <lineage>
        <taxon>Bacteria</taxon>
        <taxon>Pseudomonadati</taxon>
        <taxon>Pseudomonadota</taxon>
        <taxon>Gammaproteobacteria</taxon>
        <taxon>Alteromonadales</taxon>
        <taxon>Pseudoalteromonadaceae</taxon>
        <taxon>Pseudoalteromonas</taxon>
    </lineage>
</organism>
<evidence type="ECO:0000313" key="10">
    <source>
        <dbReference type="Proteomes" id="UP000006201"/>
    </source>
</evidence>
<dbReference type="eggNOG" id="COG0397">
    <property type="taxonomic scope" value="Bacteria"/>
</dbReference>
<dbReference type="PANTHER" id="PTHR32057">
    <property type="entry name" value="PROTEIN ADENYLYLTRANSFERASE SELO, MITOCHONDRIAL"/>
    <property type="match status" value="1"/>
</dbReference>
<comment type="function">
    <text evidence="8">Nucleotidyltransferase involved in the post-translational modification of proteins. It can catalyze the addition of adenosine monophosphate (AMP) or uridine monophosphate (UMP) to a protein, resulting in modifications known as AMPylation and UMPylation.</text>
</comment>
<keyword evidence="6 8" id="KW-0067">ATP-binding</keyword>
<dbReference type="GO" id="GO:0000287">
    <property type="term" value="F:magnesium ion binding"/>
    <property type="evidence" value="ECO:0007669"/>
    <property type="project" value="UniProtKB-UniRule"/>
</dbReference>
<dbReference type="HAMAP" id="MF_00692">
    <property type="entry name" value="SelO"/>
    <property type="match status" value="1"/>
</dbReference>
<feature type="binding site" evidence="8">
    <location>
        <position position="87"/>
    </location>
    <ligand>
        <name>ATP</name>
        <dbReference type="ChEBI" id="CHEBI:30616"/>
    </ligand>
</feature>
<comment type="caution">
    <text evidence="9">The sequence shown here is derived from an EMBL/GenBank/DDBJ whole genome shotgun (WGS) entry which is preliminary data.</text>
</comment>
<feature type="active site" description="Proton acceptor" evidence="8">
    <location>
        <position position="248"/>
    </location>
</feature>
<protein>
    <recommendedName>
        <fullName evidence="8">Protein nucleotidyltransferase YdiU</fullName>
        <ecNumber evidence="8">2.7.7.-</ecNumber>
    </recommendedName>
    <alternativeName>
        <fullName evidence="8">Protein adenylyltransferase YdiU</fullName>
        <ecNumber evidence="8">2.7.7.108</ecNumber>
    </alternativeName>
    <alternativeName>
        <fullName evidence="8">Protein uridylyltransferase YdiU</fullName>
        <ecNumber evidence="8">2.7.7.-</ecNumber>
    </alternativeName>
</protein>
<evidence type="ECO:0000256" key="2">
    <source>
        <dbReference type="ARBA" id="ARBA00022679"/>
    </source>
</evidence>
<feature type="binding site" evidence="8">
    <location>
        <position position="88"/>
    </location>
    <ligand>
        <name>ATP</name>
        <dbReference type="ChEBI" id="CHEBI:30616"/>
    </ligand>
</feature>
<feature type="binding site" evidence="8">
    <location>
        <position position="121"/>
    </location>
    <ligand>
        <name>ATP</name>
        <dbReference type="ChEBI" id="CHEBI:30616"/>
    </ligand>
</feature>
<dbReference type="PANTHER" id="PTHR32057:SF14">
    <property type="entry name" value="PROTEIN ADENYLYLTRANSFERASE SELO, MITOCHONDRIAL"/>
    <property type="match status" value="1"/>
</dbReference>
<evidence type="ECO:0000256" key="8">
    <source>
        <dbReference type="HAMAP-Rule" id="MF_00692"/>
    </source>
</evidence>
<proteinExistence type="inferred from homology"/>
<dbReference type="HOGENOM" id="CLU_010245_4_1_6"/>
<feature type="binding site" evidence="8">
    <location>
        <position position="258"/>
    </location>
    <ligand>
        <name>ATP</name>
        <dbReference type="ChEBI" id="CHEBI:30616"/>
    </ligand>
</feature>
<gene>
    <name evidence="8" type="primary">ydiU</name>
    <name evidence="8" type="synonym">selO</name>
    <name evidence="9" type="ORF">PTD2_17067</name>
</gene>
<keyword evidence="2 8" id="KW-0808">Transferase</keyword>
<evidence type="ECO:0000256" key="3">
    <source>
        <dbReference type="ARBA" id="ARBA00022695"/>
    </source>
</evidence>
<dbReference type="RefSeq" id="WP_009840655.1">
    <property type="nucleotide sequence ID" value="NZ_CH959302.1"/>
</dbReference>
<comment type="catalytic activity">
    <reaction evidence="8">
        <text>L-tyrosyl-[protein] + ATP = O-(5'-adenylyl)-L-tyrosyl-[protein] + diphosphate</text>
        <dbReference type="Rhea" id="RHEA:54288"/>
        <dbReference type="Rhea" id="RHEA-COMP:10136"/>
        <dbReference type="Rhea" id="RHEA-COMP:13846"/>
        <dbReference type="ChEBI" id="CHEBI:30616"/>
        <dbReference type="ChEBI" id="CHEBI:33019"/>
        <dbReference type="ChEBI" id="CHEBI:46858"/>
        <dbReference type="ChEBI" id="CHEBI:83624"/>
        <dbReference type="EC" id="2.7.7.108"/>
    </reaction>
</comment>
<comment type="similarity">
    <text evidence="1 8">Belongs to the SELO family.</text>
</comment>
<evidence type="ECO:0000256" key="1">
    <source>
        <dbReference type="ARBA" id="ARBA00009747"/>
    </source>
</evidence>
<dbReference type="AlphaFoldDB" id="A4CEZ6"/>
<comment type="cofactor">
    <cofactor evidence="8">
        <name>Mg(2+)</name>
        <dbReference type="ChEBI" id="CHEBI:18420"/>
    </cofactor>
    <cofactor evidence="8">
        <name>Mn(2+)</name>
        <dbReference type="ChEBI" id="CHEBI:29035"/>
    </cofactor>
</comment>
<keyword evidence="4 8" id="KW-0479">Metal-binding</keyword>
<comment type="catalytic activity">
    <reaction evidence="8">
        <text>L-histidyl-[protein] + UTP = N(tele)-(5'-uridylyl)-L-histidyl-[protein] + diphosphate</text>
        <dbReference type="Rhea" id="RHEA:83891"/>
        <dbReference type="Rhea" id="RHEA-COMP:9745"/>
        <dbReference type="Rhea" id="RHEA-COMP:20239"/>
        <dbReference type="ChEBI" id="CHEBI:29979"/>
        <dbReference type="ChEBI" id="CHEBI:33019"/>
        <dbReference type="ChEBI" id="CHEBI:46398"/>
        <dbReference type="ChEBI" id="CHEBI:233474"/>
    </reaction>
</comment>
<keyword evidence="8" id="KW-0464">Manganese</keyword>
<dbReference type="Proteomes" id="UP000006201">
    <property type="component" value="Unassembled WGS sequence"/>
</dbReference>
<feature type="binding site" evidence="8">
    <location>
        <position position="249"/>
    </location>
    <ligand>
        <name>Mg(2+)</name>
        <dbReference type="ChEBI" id="CHEBI:18420"/>
    </ligand>
</feature>
<dbReference type="InterPro" id="IPR003846">
    <property type="entry name" value="SelO"/>
</dbReference>
<feature type="binding site" evidence="8">
    <location>
        <position position="108"/>
    </location>
    <ligand>
        <name>ATP</name>
        <dbReference type="ChEBI" id="CHEBI:30616"/>
    </ligand>
</feature>
<dbReference type="EMBL" id="AAOH01000010">
    <property type="protein sequence ID" value="EAR26671.1"/>
    <property type="molecule type" value="Genomic_DNA"/>
</dbReference>
<evidence type="ECO:0000256" key="7">
    <source>
        <dbReference type="ARBA" id="ARBA00022842"/>
    </source>
</evidence>
<evidence type="ECO:0000313" key="9">
    <source>
        <dbReference type="EMBL" id="EAR26671.1"/>
    </source>
</evidence>
<dbReference type="Pfam" id="PF02696">
    <property type="entry name" value="SelO"/>
    <property type="match status" value="1"/>
</dbReference>
<comment type="catalytic activity">
    <reaction evidence="8">
        <text>L-seryl-[protein] + UTP = O-(5'-uridylyl)-L-seryl-[protein] + diphosphate</text>
        <dbReference type="Rhea" id="RHEA:64604"/>
        <dbReference type="Rhea" id="RHEA-COMP:9863"/>
        <dbReference type="Rhea" id="RHEA-COMP:16635"/>
        <dbReference type="ChEBI" id="CHEBI:29999"/>
        <dbReference type="ChEBI" id="CHEBI:33019"/>
        <dbReference type="ChEBI" id="CHEBI:46398"/>
        <dbReference type="ChEBI" id="CHEBI:156051"/>
    </reaction>
</comment>
<keyword evidence="3 8" id="KW-0548">Nucleotidyltransferase</keyword>
<feature type="binding site" evidence="8">
    <location>
        <position position="258"/>
    </location>
    <ligand>
        <name>Mg(2+)</name>
        <dbReference type="ChEBI" id="CHEBI:18420"/>
    </ligand>
</feature>
<comment type="catalytic activity">
    <reaction evidence="8">
        <text>L-tyrosyl-[protein] + UTP = O-(5'-uridylyl)-L-tyrosyl-[protein] + diphosphate</text>
        <dbReference type="Rhea" id="RHEA:83887"/>
        <dbReference type="Rhea" id="RHEA-COMP:10136"/>
        <dbReference type="Rhea" id="RHEA-COMP:20238"/>
        <dbReference type="ChEBI" id="CHEBI:33019"/>
        <dbReference type="ChEBI" id="CHEBI:46398"/>
        <dbReference type="ChEBI" id="CHEBI:46858"/>
        <dbReference type="ChEBI" id="CHEBI:90602"/>
    </reaction>
</comment>
<feature type="binding site" evidence="8">
    <location>
        <position position="85"/>
    </location>
    <ligand>
        <name>ATP</name>
        <dbReference type="ChEBI" id="CHEBI:30616"/>
    </ligand>
</feature>
<keyword evidence="7 8" id="KW-0460">Magnesium</keyword>
<keyword evidence="10" id="KW-1185">Reference proteome</keyword>
<sequence>MKFSNTYNQLDAVFFQPVAPTPVRQPELLLWNTSLANELNIAPELQNNSALLAQYFSGNQLPVGAEPIAQAYAGHQFGHFNPQLGDGRAHLLGELINNNGQRVDIALKGSGPTAFSRQGDGRCALGPAVREFIMSEAMAALGVPTTRCLAVVKTGELVFREQAKMGAVVTRIATSHLRVGTFQYFSAQGNLDALASLTEYAINRHYSEITSIGSQRIIDFLQAVIYKQITLVVAWSRVGFIHGVMNTDNTAISGETIDFGPCAMMNHYHLGTVFSSIDRNSRYAFGNQGRIAQWNMARLAEALLPLINEDQAQAVALVEPLIMKFSEQYQAAFYQMMANKLGCTDSNDAVKALVDQLLILMQEQALDYTNTFIALQLSLDDDTHANKLKTQLGDWYQAWRDYLVSSSTATDSASALMTRTNPLVIPRNHNVEAVLAQFEQQQTTDINEFLTILRDPYHALDSTAKYQLPPSDGDSHYRTFCGT</sequence>
<dbReference type="EC" id="2.7.7.108" evidence="8"/>